<feature type="signal peptide" evidence="2">
    <location>
        <begin position="1"/>
        <end position="23"/>
    </location>
</feature>
<comment type="caution">
    <text evidence="3">The sequence shown here is derived from an EMBL/GenBank/DDBJ whole genome shotgun (WGS) entry which is preliminary data.</text>
</comment>
<evidence type="ECO:0000313" key="3">
    <source>
        <dbReference type="EMBL" id="KKT81568.1"/>
    </source>
</evidence>
<proteinExistence type="predicted"/>
<keyword evidence="2" id="KW-0732">Signal</keyword>
<evidence type="ECO:0000313" key="4">
    <source>
        <dbReference type="Proteomes" id="UP000034032"/>
    </source>
</evidence>
<sequence length="124" mass="13405">MKKILSAVWVAVLLLGVRGLALAQATWNPPRAVVPGGTSLRATDFADVLNNVALFLIFASVIIVVIFIIWAGITYTAAGADQTKVKAAKDRLKQGIIGGLIIFGIGTIIETIRIFIQNPNYFFY</sequence>
<name>A0A0G1KD84_9BACT</name>
<organism evidence="3 4">
    <name type="scientific">Candidatus Yanofskybacteria bacterium GW2011_GWA2_44_9</name>
    <dbReference type="NCBI Taxonomy" id="1619025"/>
    <lineage>
        <taxon>Bacteria</taxon>
        <taxon>Candidatus Yanofskyibacteriota</taxon>
    </lineage>
</organism>
<dbReference type="EMBL" id="LCJR01000017">
    <property type="protein sequence ID" value="KKT81568.1"/>
    <property type="molecule type" value="Genomic_DNA"/>
</dbReference>
<keyword evidence="1" id="KW-0812">Transmembrane</keyword>
<feature type="transmembrane region" description="Helical" evidence="1">
    <location>
        <begin position="96"/>
        <end position="116"/>
    </location>
</feature>
<reference evidence="3 4" key="1">
    <citation type="journal article" date="2015" name="Nature">
        <title>rRNA introns, odd ribosomes, and small enigmatic genomes across a large radiation of phyla.</title>
        <authorList>
            <person name="Brown C.T."/>
            <person name="Hug L.A."/>
            <person name="Thomas B.C."/>
            <person name="Sharon I."/>
            <person name="Castelle C.J."/>
            <person name="Singh A."/>
            <person name="Wilkins M.J."/>
            <person name="Williams K.H."/>
            <person name="Banfield J.F."/>
        </authorList>
    </citation>
    <scope>NUCLEOTIDE SEQUENCE [LARGE SCALE GENOMIC DNA]</scope>
</reference>
<dbReference type="AlphaFoldDB" id="A0A0G1KD84"/>
<accession>A0A0G1KD84</accession>
<protein>
    <submittedName>
        <fullName evidence="3">Uncharacterized protein</fullName>
    </submittedName>
</protein>
<feature type="chain" id="PRO_5002538180" evidence="2">
    <location>
        <begin position="24"/>
        <end position="124"/>
    </location>
</feature>
<gene>
    <name evidence="3" type="ORF">UW79_C0017G0008</name>
</gene>
<keyword evidence="1" id="KW-0472">Membrane</keyword>
<evidence type="ECO:0000256" key="1">
    <source>
        <dbReference type="SAM" id="Phobius"/>
    </source>
</evidence>
<evidence type="ECO:0000256" key="2">
    <source>
        <dbReference type="SAM" id="SignalP"/>
    </source>
</evidence>
<dbReference type="Proteomes" id="UP000034032">
    <property type="component" value="Unassembled WGS sequence"/>
</dbReference>
<feature type="transmembrane region" description="Helical" evidence="1">
    <location>
        <begin position="52"/>
        <end position="75"/>
    </location>
</feature>
<keyword evidence="1" id="KW-1133">Transmembrane helix</keyword>